<reference evidence="2 3" key="1">
    <citation type="submission" date="2022-05" db="EMBL/GenBank/DDBJ databases">
        <title>Genome Sequencing of Bee-Associated Microbes.</title>
        <authorList>
            <person name="Dunlap C."/>
        </authorList>
    </citation>
    <scope>NUCLEOTIDE SEQUENCE [LARGE SCALE GENOMIC DNA]</scope>
    <source>
        <strain evidence="2 3">NRRL B-04010</strain>
    </source>
</reference>
<evidence type="ECO:0000256" key="1">
    <source>
        <dbReference type="SAM" id="Phobius"/>
    </source>
</evidence>
<feature type="non-terminal residue" evidence="2">
    <location>
        <position position="144"/>
    </location>
</feature>
<comment type="caution">
    <text evidence="2">The sequence shown here is derived from an EMBL/GenBank/DDBJ whole genome shotgun (WGS) entry which is preliminary data.</text>
</comment>
<evidence type="ECO:0000313" key="2">
    <source>
        <dbReference type="EMBL" id="MCY9761159.1"/>
    </source>
</evidence>
<evidence type="ECO:0000313" key="3">
    <source>
        <dbReference type="Proteomes" id="UP001527181"/>
    </source>
</evidence>
<feature type="transmembrane region" description="Helical" evidence="1">
    <location>
        <begin position="118"/>
        <end position="138"/>
    </location>
</feature>
<keyword evidence="1" id="KW-0812">Transmembrane</keyword>
<name>A0ABT4GWU7_PAEAL</name>
<gene>
    <name evidence="2" type="ORF">M5X12_11295</name>
</gene>
<protein>
    <submittedName>
        <fullName evidence="2">Uncharacterized protein</fullName>
    </submittedName>
</protein>
<proteinExistence type="predicted"/>
<sequence length="144" mass="16902">MCDQIIYRRYMESLQYYIGISDLTSDRKQSLYRYVESVIEKKINSDSPPHNIRLFLMDLGNPKKLVDEELKKQNAQPSGAFLGKWKRGIGFMPLILTVSWTFNDDLYRQMSVWKFESSIWLFFIILILLLAGTIISFYNSVALN</sequence>
<dbReference type="EMBL" id="JAMDNP010000021">
    <property type="protein sequence ID" value="MCY9761159.1"/>
    <property type="molecule type" value="Genomic_DNA"/>
</dbReference>
<dbReference type="Proteomes" id="UP001527181">
    <property type="component" value="Unassembled WGS sequence"/>
</dbReference>
<keyword evidence="1" id="KW-1133">Transmembrane helix</keyword>
<keyword evidence="3" id="KW-1185">Reference proteome</keyword>
<keyword evidence="1" id="KW-0472">Membrane</keyword>
<accession>A0ABT4GWU7</accession>
<dbReference type="RefSeq" id="WP_268598903.1">
    <property type="nucleotide sequence ID" value="NZ_JAMDNP010000021.1"/>
</dbReference>
<organism evidence="2 3">
    <name type="scientific">Paenibacillus alvei</name>
    <name type="common">Bacillus alvei</name>
    <dbReference type="NCBI Taxonomy" id="44250"/>
    <lineage>
        <taxon>Bacteria</taxon>
        <taxon>Bacillati</taxon>
        <taxon>Bacillota</taxon>
        <taxon>Bacilli</taxon>
        <taxon>Bacillales</taxon>
        <taxon>Paenibacillaceae</taxon>
        <taxon>Paenibacillus</taxon>
    </lineage>
</organism>